<keyword evidence="4" id="KW-1185">Reference proteome</keyword>
<dbReference type="EMBL" id="VSRR010001669">
    <property type="protein sequence ID" value="MPC26912.1"/>
    <property type="molecule type" value="Genomic_DNA"/>
</dbReference>
<dbReference type="InterPro" id="IPR039139">
    <property type="entry name" value="CCDC170-like"/>
</dbReference>
<dbReference type="AlphaFoldDB" id="A0A5B7DYV6"/>
<reference evidence="3 4" key="1">
    <citation type="submission" date="2019-05" db="EMBL/GenBank/DDBJ databases">
        <title>Another draft genome of Portunus trituberculatus and its Hox gene families provides insights of decapod evolution.</title>
        <authorList>
            <person name="Jeong J.-H."/>
            <person name="Song I."/>
            <person name="Kim S."/>
            <person name="Choi T."/>
            <person name="Kim D."/>
            <person name="Ryu S."/>
            <person name="Kim W."/>
        </authorList>
    </citation>
    <scope>NUCLEOTIDE SEQUENCE [LARGE SCALE GENOMIC DNA]</scope>
    <source>
        <tissue evidence="3">Muscle</tissue>
    </source>
</reference>
<sequence>MLRDSKGDQGDTQDRGKMRNVVENEEGRLINQLVTTPVPPHSSSSSNSNEDGVFEAVTILKRQDAVGEESSWGGRLGGLDSQRAMSVFRQESLSEEVNRESVTLTTVAGGSVALQFKASISSTSSSSTQTTSETVVQRMVGGAGVGAQTPGNGGGMVCSTSESVPQPMHVSTGCLSSMAGHAPTYTSPTNPGYPQMPDWTLSVPLDLKDNTAGLEGDLRRKDQLIEELIKLHPSHGLNKVRGGEAEEALRSDLAGMTVKVERLEQQVRDGQTGVAARDSRITELTRQLDAHRQEHARQAATIVTLRQKLQETDDLRTKLRAAEEEAKSVRERLHNTNKSYNTTLEELHAAERNLQQAKDESVVTEHRRQQTEAEGRGFLTTVAALLSCPENRVAPEQQAVTDRIQSLVAANREAAEHVERLTSQVTSLGEQSRRHTELYETAVRRGRQTEADLHALSTRCRQLEADQGAAEASREHLIIGKEKMERTLGRVVEALGLAEMGKEVTNDVEMIVCRCQQLVKLEGEKIVDKTTTVYQLQRKVKSLREAVERKDLHVDMLRRKLALTEDAARASRQLEEERDDVIAK</sequence>
<keyword evidence="1" id="KW-0175">Coiled coil</keyword>
<dbReference type="Proteomes" id="UP000324222">
    <property type="component" value="Unassembled WGS sequence"/>
</dbReference>
<comment type="caution">
    <text evidence="3">The sequence shown here is derived from an EMBL/GenBank/DDBJ whole genome shotgun (WGS) entry which is preliminary data.</text>
</comment>
<feature type="compositionally biased region" description="Basic and acidic residues" evidence="2">
    <location>
        <begin position="1"/>
        <end position="28"/>
    </location>
</feature>
<evidence type="ECO:0000313" key="3">
    <source>
        <dbReference type="EMBL" id="MPC26912.1"/>
    </source>
</evidence>
<feature type="region of interest" description="Disordered" evidence="2">
    <location>
        <begin position="1"/>
        <end position="51"/>
    </location>
</feature>
<dbReference type="PANTHER" id="PTHR18863">
    <property type="entry name" value="TSEC-2-RELATED"/>
    <property type="match status" value="1"/>
</dbReference>
<protein>
    <submittedName>
        <fullName evidence="3">Coiled-coil domain-containing protein 170</fullName>
    </submittedName>
</protein>
<organism evidence="3 4">
    <name type="scientific">Portunus trituberculatus</name>
    <name type="common">Swimming crab</name>
    <name type="synonym">Neptunus trituberculatus</name>
    <dbReference type="NCBI Taxonomy" id="210409"/>
    <lineage>
        <taxon>Eukaryota</taxon>
        <taxon>Metazoa</taxon>
        <taxon>Ecdysozoa</taxon>
        <taxon>Arthropoda</taxon>
        <taxon>Crustacea</taxon>
        <taxon>Multicrustacea</taxon>
        <taxon>Malacostraca</taxon>
        <taxon>Eumalacostraca</taxon>
        <taxon>Eucarida</taxon>
        <taxon>Decapoda</taxon>
        <taxon>Pleocyemata</taxon>
        <taxon>Brachyura</taxon>
        <taxon>Eubrachyura</taxon>
        <taxon>Portunoidea</taxon>
        <taxon>Portunidae</taxon>
        <taxon>Portuninae</taxon>
        <taxon>Portunus</taxon>
    </lineage>
</organism>
<feature type="coiled-coil region" evidence="1">
    <location>
        <begin position="246"/>
        <end position="374"/>
    </location>
</feature>
<evidence type="ECO:0000256" key="1">
    <source>
        <dbReference type="SAM" id="Coils"/>
    </source>
</evidence>
<evidence type="ECO:0000256" key="2">
    <source>
        <dbReference type="SAM" id="MobiDB-lite"/>
    </source>
</evidence>
<dbReference type="OrthoDB" id="6381883at2759"/>
<accession>A0A5B7DYV6</accession>
<dbReference type="PANTHER" id="PTHR18863:SF6">
    <property type="entry name" value="COILED-COIL DOMAIN-CONTAINING PROTEIN 170"/>
    <property type="match status" value="1"/>
</dbReference>
<evidence type="ECO:0000313" key="4">
    <source>
        <dbReference type="Proteomes" id="UP000324222"/>
    </source>
</evidence>
<proteinExistence type="predicted"/>
<name>A0A5B7DYV6_PORTR</name>
<gene>
    <name evidence="3" type="primary">CCDC170</name>
    <name evidence="3" type="ORF">E2C01_020063</name>
</gene>